<dbReference type="InterPro" id="IPR001365">
    <property type="entry name" value="A_deaminase_dom"/>
</dbReference>
<keyword evidence="6" id="KW-0862">Zinc</keyword>
<keyword evidence="5" id="KW-0378">Hydrolase</keyword>
<dbReference type="GO" id="GO:0005829">
    <property type="term" value="C:cytosol"/>
    <property type="evidence" value="ECO:0007669"/>
    <property type="project" value="TreeGrafter"/>
</dbReference>
<keyword evidence="3" id="KW-0479">Metal-binding</keyword>
<dbReference type="AlphaFoldDB" id="A0A7S0BZV5"/>
<accession>A0A7S0BZV5</accession>
<dbReference type="PANTHER" id="PTHR43114">
    <property type="entry name" value="ADENINE DEAMINASE"/>
    <property type="match status" value="1"/>
</dbReference>
<evidence type="ECO:0000259" key="7">
    <source>
        <dbReference type="Pfam" id="PF00962"/>
    </source>
</evidence>
<dbReference type="Gene3D" id="3.20.20.140">
    <property type="entry name" value="Metal-dependent hydrolases"/>
    <property type="match status" value="1"/>
</dbReference>
<evidence type="ECO:0000256" key="3">
    <source>
        <dbReference type="ARBA" id="ARBA00022723"/>
    </source>
</evidence>
<dbReference type="SUPFAM" id="SSF51556">
    <property type="entry name" value="Metallo-dependent hydrolases"/>
    <property type="match status" value="1"/>
</dbReference>
<name>A0A7S0BZV5_9STRA</name>
<dbReference type="PANTHER" id="PTHR43114:SF6">
    <property type="entry name" value="ADENINE DEAMINASE"/>
    <property type="match status" value="1"/>
</dbReference>
<dbReference type="GO" id="GO:0000034">
    <property type="term" value="F:adenine deaminase activity"/>
    <property type="evidence" value="ECO:0007669"/>
    <property type="project" value="TreeGrafter"/>
</dbReference>
<evidence type="ECO:0000313" key="8">
    <source>
        <dbReference type="EMBL" id="CAD8407318.1"/>
    </source>
</evidence>
<comment type="pathway">
    <text evidence="2">Purine metabolism; purine nucleoside salvage.</text>
</comment>
<comment type="cofactor">
    <cofactor evidence="1">
        <name>Zn(2+)</name>
        <dbReference type="ChEBI" id="CHEBI:29105"/>
    </cofactor>
</comment>
<dbReference type="GO" id="GO:0006146">
    <property type="term" value="P:adenine catabolic process"/>
    <property type="evidence" value="ECO:0007669"/>
    <property type="project" value="TreeGrafter"/>
</dbReference>
<dbReference type="GO" id="GO:0006166">
    <property type="term" value="P:purine ribonucleoside salvage"/>
    <property type="evidence" value="ECO:0007669"/>
    <property type="project" value="UniProtKB-KW"/>
</dbReference>
<protein>
    <recommendedName>
        <fullName evidence="7">Adenosine deaminase domain-containing protein</fullName>
    </recommendedName>
</protein>
<evidence type="ECO:0000256" key="6">
    <source>
        <dbReference type="ARBA" id="ARBA00022833"/>
    </source>
</evidence>
<evidence type="ECO:0000256" key="5">
    <source>
        <dbReference type="ARBA" id="ARBA00022801"/>
    </source>
</evidence>
<evidence type="ECO:0000256" key="4">
    <source>
        <dbReference type="ARBA" id="ARBA00022726"/>
    </source>
</evidence>
<dbReference type="Pfam" id="PF00962">
    <property type="entry name" value="A_deaminase"/>
    <property type="match status" value="1"/>
</dbReference>
<dbReference type="InterPro" id="IPR006330">
    <property type="entry name" value="Ado/ade_deaminase"/>
</dbReference>
<dbReference type="UniPathway" id="UPA00606"/>
<gene>
    <name evidence="8" type="ORF">PINE0816_LOCUS3435</name>
</gene>
<proteinExistence type="predicted"/>
<dbReference type="GO" id="GO:0043103">
    <property type="term" value="P:hypoxanthine salvage"/>
    <property type="evidence" value="ECO:0007669"/>
    <property type="project" value="TreeGrafter"/>
</dbReference>
<dbReference type="EMBL" id="HBEL01007167">
    <property type="protein sequence ID" value="CAD8407318.1"/>
    <property type="molecule type" value="Transcribed_RNA"/>
</dbReference>
<organism evidence="8">
    <name type="scientific">Proboscia inermis</name>
    <dbReference type="NCBI Taxonomy" id="420281"/>
    <lineage>
        <taxon>Eukaryota</taxon>
        <taxon>Sar</taxon>
        <taxon>Stramenopiles</taxon>
        <taxon>Ochrophyta</taxon>
        <taxon>Bacillariophyta</taxon>
        <taxon>Coscinodiscophyceae</taxon>
        <taxon>Rhizosoleniophycidae</taxon>
        <taxon>Rhizosoleniales</taxon>
        <taxon>Rhizosoleniaceae</taxon>
        <taxon>Proboscia</taxon>
    </lineage>
</organism>
<sequence>MAYLQKASKGNVRHCEIFFDPQTHMIERNNISIETVVNGLHRACQAGKSLDPPVDAHLILCFLRHRHPGCAWASPPATKNEALDLLQTLIDSDDDLLGKIIGVGLDSSERDNPPEIFKDVFRLAKKVGLRCVAHAGEEGPSSYITDALDILGCERIDHGVRCLESDAVVERLVSEGIPLTVCPCSNHQLQVISRYFSGENPVRTMMSRGLKVTLNGDDPAYFFGHEDKFGQTHGGYIESNYLATAKECALTADELVKLALNSFESSFISNVQMQEYRGMVKEYCANFQ</sequence>
<evidence type="ECO:0000256" key="2">
    <source>
        <dbReference type="ARBA" id="ARBA00005058"/>
    </source>
</evidence>
<dbReference type="GO" id="GO:0046872">
    <property type="term" value="F:metal ion binding"/>
    <property type="evidence" value="ECO:0007669"/>
    <property type="project" value="UniProtKB-KW"/>
</dbReference>
<evidence type="ECO:0000256" key="1">
    <source>
        <dbReference type="ARBA" id="ARBA00001947"/>
    </source>
</evidence>
<dbReference type="InterPro" id="IPR032466">
    <property type="entry name" value="Metal_Hydrolase"/>
</dbReference>
<reference evidence="8" key="1">
    <citation type="submission" date="2021-01" db="EMBL/GenBank/DDBJ databases">
        <authorList>
            <person name="Corre E."/>
            <person name="Pelletier E."/>
            <person name="Niang G."/>
            <person name="Scheremetjew M."/>
            <person name="Finn R."/>
            <person name="Kale V."/>
            <person name="Holt S."/>
            <person name="Cochrane G."/>
            <person name="Meng A."/>
            <person name="Brown T."/>
            <person name="Cohen L."/>
        </authorList>
    </citation>
    <scope>NUCLEOTIDE SEQUENCE</scope>
    <source>
        <strain evidence="8">CCAP1064/1</strain>
    </source>
</reference>
<feature type="domain" description="Adenosine deaminase" evidence="7">
    <location>
        <begin position="2"/>
        <end position="278"/>
    </location>
</feature>
<keyword evidence="4" id="KW-0660">Purine salvage</keyword>